<accession>A0A382GNK7</accession>
<gene>
    <name evidence="1" type="ORF">METZ01_LOCUS229047</name>
</gene>
<sequence>MITQGGFVMEGVLEIRDTGNGLIAYAEGGPVRLSITGQNIEMGIDDRTAAGMPYERYLRGTLANGSMSGNFGPETETTQQIKSLCERLPLACPAPTGTWGAIPHVPAQPETGENPVDLSGNWVVDVGGIRRWSADLTDSAKAWKAEFDVVMDLPAQRCQPTGLVLSWGFRGNAPEIFQTDNKISMILGSTVRRIYLDGRQPPEYTDWYPMGFSSGYWEGSTLVVETTHLRPTVREWMGDPLSENTTVIERYSIDEKGRLVGIMTVHDPDNYNEPMIKRARWRKEHDTRVRFPSLCDPDSFYRELHDDGLLDEY</sequence>
<protein>
    <submittedName>
        <fullName evidence="1">Uncharacterized protein</fullName>
    </submittedName>
</protein>
<name>A0A382GNK7_9ZZZZ</name>
<organism evidence="1">
    <name type="scientific">marine metagenome</name>
    <dbReference type="NCBI Taxonomy" id="408172"/>
    <lineage>
        <taxon>unclassified sequences</taxon>
        <taxon>metagenomes</taxon>
        <taxon>ecological metagenomes</taxon>
    </lineage>
</organism>
<reference evidence="1" key="1">
    <citation type="submission" date="2018-05" db="EMBL/GenBank/DDBJ databases">
        <authorList>
            <person name="Lanie J.A."/>
            <person name="Ng W.-L."/>
            <person name="Kazmierczak K.M."/>
            <person name="Andrzejewski T.M."/>
            <person name="Davidsen T.M."/>
            <person name="Wayne K.J."/>
            <person name="Tettelin H."/>
            <person name="Glass J.I."/>
            <person name="Rusch D."/>
            <person name="Podicherti R."/>
            <person name="Tsui H.-C.T."/>
            <person name="Winkler M.E."/>
        </authorList>
    </citation>
    <scope>NUCLEOTIDE SEQUENCE</scope>
</reference>
<evidence type="ECO:0000313" key="1">
    <source>
        <dbReference type="EMBL" id="SVB76193.1"/>
    </source>
</evidence>
<feature type="non-terminal residue" evidence="1">
    <location>
        <position position="313"/>
    </location>
</feature>
<dbReference type="EMBL" id="UINC01056315">
    <property type="protein sequence ID" value="SVB76193.1"/>
    <property type="molecule type" value="Genomic_DNA"/>
</dbReference>
<proteinExistence type="predicted"/>
<dbReference type="AlphaFoldDB" id="A0A382GNK7"/>